<feature type="transmembrane region" description="Helical" evidence="4">
    <location>
        <begin position="226"/>
        <end position="248"/>
    </location>
</feature>
<keyword evidence="4" id="KW-0812">Transmembrane</keyword>
<dbReference type="PANTHER" id="PTHR10763">
    <property type="entry name" value="CELL DIVISION CONTROL PROTEIN 6-RELATED"/>
    <property type="match status" value="1"/>
</dbReference>
<dbReference type="InterPro" id="IPR003593">
    <property type="entry name" value="AAA+_ATPase"/>
</dbReference>
<dbReference type="GO" id="GO:0003688">
    <property type="term" value="F:DNA replication origin binding"/>
    <property type="evidence" value="ECO:0007669"/>
    <property type="project" value="TreeGrafter"/>
</dbReference>
<dbReference type="CDD" id="cd00009">
    <property type="entry name" value="AAA"/>
    <property type="match status" value="1"/>
</dbReference>
<reference evidence="6 7" key="1">
    <citation type="journal article" date="2024" name="J Genomics">
        <title>Draft genome sequencing and assembly of Favolaschia claudopus CIRM-BRFM 2984 isolated from oak limbs.</title>
        <authorList>
            <person name="Navarro D."/>
            <person name="Drula E."/>
            <person name="Chaduli D."/>
            <person name="Cazenave R."/>
            <person name="Ahrendt S."/>
            <person name="Wang J."/>
            <person name="Lipzen A."/>
            <person name="Daum C."/>
            <person name="Barry K."/>
            <person name="Grigoriev I.V."/>
            <person name="Favel A."/>
            <person name="Rosso M.N."/>
            <person name="Martin F."/>
        </authorList>
    </citation>
    <scope>NUCLEOTIDE SEQUENCE [LARGE SCALE GENOMIC DNA]</scope>
    <source>
        <strain evidence="6 7">CIRM-BRFM 2984</strain>
    </source>
</reference>
<keyword evidence="7" id="KW-1185">Reference proteome</keyword>
<feature type="transmembrane region" description="Helical" evidence="4">
    <location>
        <begin position="169"/>
        <end position="190"/>
    </location>
</feature>
<dbReference type="InterPro" id="IPR027417">
    <property type="entry name" value="P-loop_NTPase"/>
</dbReference>
<comment type="caution">
    <text evidence="6">The sequence shown here is derived from an EMBL/GenBank/DDBJ whole genome shotgun (WGS) entry which is preliminary data.</text>
</comment>
<evidence type="ECO:0000256" key="1">
    <source>
        <dbReference type="ARBA" id="ARBA00006184"/>
    </source>
</evidence>
<name>A0AAW0AB07_9AGAR</name>
<sequence length="947" mass="102296">SMDNQELAQTYHYILITRYVTGMKSPVVLIYDHILSFGSEVKLIWPVKTSAPKILFLVMRYTVPIAVAIFHIRKSLSCLVSYRWRSCISWMSLGSFIAVGTIATSNLLILLRLWVIWDRNRKLVMWTLLLFLLAQIGGIASTSVLVSQLKRKLVWSPMFHLCVFQDAPPPIYIVWLPGTFFEILLCAIAWGHSLKQPRTSNDSLTEAVYRDGFMYFLVSLVYRLRIINTIIALCAPHALIFVAMLPVWCATTTTTCRLMIKLRQIDHNHDRGRPNDISDESLEVMHDDDSVLGKRPHNSDPTTPVHNDAKRQLQTPDNSPNSKRPRTSTTALDGTGNKENIPPFNTDAIVSPPSPRTPRIRRTTTLDGSPTRSRQNVSRRASTSAIVPATPTAEIAELTLATPPPTPPNSLLPIHVRARALLRATCNSSATEMAGRDAERDTISSFFASLMDREDISELGSLYISGSPGTGKTALVNSILRGIDLGNAKVISINCMALNSVDALWERLVEELNPAADKKRKTAGRPKKLQGREAVDALLNVISTQCIIILDELDHIAPTAQSLTSLLSLSASRSSTLRMVGIANTHTLTASSTGFVPTSSHVQTLHFAPYTPTQLLQILQSRLAPLYVNDTSEDAESTESASVAAKKFLPPPALNLLTKKIAALTGDVRSLFEVLRGAIDIAVSSVSSTSSPTRAEENPLNPATKTAVAPSHILAALKAHAPTPAAASGSSSTTTNSEIVAKIRSLSLHARLVLLALLLASKRLEAGLSLSSTPSCSSPVKRVASSPTTPTGGVESAQLHAFYVTIMSRSGDGVFSPVSRSEFSDLVSMLDGVGLIVCSSPGLPFANTSSAGGKGKRAFGRSASFGIGANRGAGDVQFASAVRSDEVLRGLGIGMADADNDDVALEEVNAMWVKENNRFARDVAARDNKVKKDSSQGVVGFDDAMED</sequence>
<feature type="domain" description="AAA+ ATPase" evidence="5">
    <location>
        <begin position="458"/>
        <end position="622"/>
    </location>
</feature>
<accession>A0AAW0AB07</accession>
<dbReference type="InterPro" id="IPR045340">
    <property type="entry name" value="DUF6533"/>
</dbReference>
<dbReference type="SUPFAM" id="SSF52540">
    <property type="entry name" value="P-loop containing nucleoside triphosphate hydrolases"/>
    <property type="match status" value="1"/>
</dbReference>
<feature type="compositionally biased region" description="Polar residues" evidence="3">
    <location>
        <begin position="366"/>
        <end position="385"/>
    </location>
</feature>
<dbReference type="GO" id="GO:0033314">
    <property type="term" value="P:mitotic DNA replication checkpoint signaling"/>
    <property type="evidence" value="ECO:0007669"/>
    <property type="project" value="TreeGrafter"/>
</dbReference>
<evidence type="ECO:0000259" key="5">
    <source>
        <dbReference type="SMART" id="SM00382"/>
    </source>
</evidence>
<keyword evidence="4" id="KW-0472">Membrane</keyword>
<feature type="transmembrane region" description="Helical" evidence="4">
    <location>
        <begin position="54"/>
        <end position="72"/>
    </location>
</feature>
<dbReference type="PANTHER" id="PTHR10763:SF26">
    <property type="entry name" value="CELL DIVISION CONTROL PROTEIN 6 HOMOLOG"/>
    <property type="match status" value="1"/>
</dbReference>
<gene>
    <name evidence="6" type="ORF">R3P38DRAFT_2556617</name>
</gene>
<feature type="transmembrane region" description="Helical" evidence="4">
    <location>
        <begin position="92"/>
        <end position="111"/>
    </location>
</feature>
<evidence type="ECO:0000256" key="2">
    <source>
        <dbReference type="ARBA" id="ARBA00022705"/>
    </source>
</evidence>
<dbReference type="SMART" id="SM00382">
    <property type="entry name" value="AAA"/>
    <property type="match status" value="1"/>
</dbReference>
<feature type="region of interest" description="Disordered" evidence="3">
    <location>
        <begin position="290"/>
        <end position="390"/>
    </location>
</feature>
<dbReference type="Gene3D" id="3.40.50.300">
    <property type="entry name" value="P-loop containing nucleotide triphosphate hydrolases"/>
    <property type="match status" value="1"/>
</dbReference>
<feature type="non-terminal residue" evidence="6">
    <location>
        <position position="1"/>
    </location>
</feature>
<dbReference type="Gene3D" id="1.10.8.60">
    <property type="match status" value="1"/>
</dbReference>
<dbReference type="InterPro" id="IPR049945">
    <property type="entry name" value="AAA_22"/>
</dbReference>
<feature type="transmembrane region" description="Helical" evidence="4">
    <location>
        <begin position="123"/>
        <end position="149"/>
    </location>
</feature>
<dbReference type="GO" id="GO:0006270">
    <property type="term" value="P:DNA replication initiation"/>
    <property type="evidence" value="ECO:0007669"/>
    <property type="project" value="TreeGrafter"/>
</dbReference>
<comment type="similarity">
    <text evidence="1">Belongs to the CDC6/cdc18 family.</text>
</comment>
<evidence type="ECO:0000313" key="6">
    <source>
        <dbReference type="EMBL" id="KAK7005793.1"/>
    </source>
</evidence>
<dbReference type="AlphaFoldDB" id="A0AAW0AB07"/>
<dbReference type="EMBL" id="JAWWNJ010000077">
    <property type="protein sequence ID" value="KAK7005793.1"/>
    <property type="molecule type" value="Genomic_DNA"/>
</dbReference>
<evidence type="ECO:0000256" key="3">
    <source>
        <dbReference type="SAM" id="MobiDB-lite"/>
    </source>
</evidence>
<keyword evidence="2" id="KW-0235">DNA replication</keyword>
<dbReference type="GO" id="GO:0016887">
    <property type="term" value="F:ATP hydrolysis activity"/>
    <property type="evidence" value="ECO:0007669"/>
    <property type="project" value="InterPro"/>
</dbReference>
<dbReference type="InterPro" id="IPR050311">
    <property type="entry name" value="ORC1/CDC6"/>
</dbReference>
<proteinExistence type="inferred from homology"/>
<evidence type="ECO:0000313" key="7">
    <source>
        <dbReference type="Proteomes" id="UP001362999"/>
    </source>
</evidence>
<evidence type="ECO:0000256" key="4">
    <source>
        <dbReference type="SAM" id="Phobius"/>
    </source>
</evidence>
<organism evidence="6 7">
    <name type="scientific">Favolaschia claudopus</name>
    <dbReference type="NCBI Taxonomy" id="2862362"/>
    <lineage>
        <taxon>Eukaryota</taxon>
        <taxon>Fungi</taxon>
        <taxon>Dikarya</taxon>
        <taxon>Basidiomycota</taxon>
        <taxon>Agaricomycotina</taxon>
        <taxon>Agaricomycetes</taxon>
        <taxon>Agaricomycetidae</taxon>
        <taxon>Agaricales</taxon>
        <taxon>Marasmiineae</taxon>
        <taxon>Mycenaceae</taxon>
        <taxon>Favolaschia</taxon>
    </lineage>
</organism>
<feature type="compositionally biased region" description="Polar residues" evidence="3">
    <location>
        <begin position="312"/>
        <end position="332"/>
    </location>
</feature>
<keyword evidence="4" id="KW-1133">Transmembrane helix</keyword>
<dbReference type="Pfam" id="PF13401">
    <property type="entry name" value="AAA_22"/>
    <property type="match status" value="1"/>
</dbReference>
<dbReference type="Proteomes" id="UP001362999">
    <property type="component" value="Unassembled WGS sequence"/>
</dbReference>
<protein>
    <submittedName>
        <fullName evidence="6">AAA domain-containing protein</fullName>
    </submittedName>
</protein>
<dbReference type="GO" id="GO:0005634">
    <property type="term" value="C:nucleus"/>
    <property type="evidence" value="ECO:0007669"/>
    <property type="project" value="TreeGrafter"/>
</dbReference>
<dbReference type="Pfam" id="PF20151">
    <property type="entry name" value="DUF6533"/>
    <property type="match status" value="1"/>
</dbReference>